<dbReference type="SUPFAM" id="SSF57850">
    <property type="entry name" value="RING/U-box"/>
    <property type="match status" value="1"/>
</dbReference>
<dbReference type="EMBL" id="CALNXI010000093">
    <property type="protein sequence ID" value="CAH3018651.1"/>
    <property type="molecule type" value="Genomic_DNA"/>
</dbReference>
<dbReference type="PANTHER" id="PTHR47665:SF1">
    <property type="entry name" value="HISTONE DEACETYLASE-LIKE PROTEIN"/>
    <property type="match status" value="1"/>
</dbReference>
<dbReference type="InterPro" id="IPR013083">
    <property type="entry name" value="Znf_RING/FYVE/PHD"/>
</dbReference>
<keyword evidence="1" id="KW-0479">Metal-binding</keyword>
<accession>A0ABN8LQA8</accession>
<keyword evidence="4" id="KW-1185">Reference proteome</keyword>
<dbReference type="InterPro" id="IPR001607">
    <property type="entry name" value="Znf_UBP"/>
</dbReference>
<protein>
    <recommendedName>
        <fullName evidence="2">UBP-type domain-containing protein</fullName>
    </recommendedName>
</protein>
<reference evidence="3 4" key="1">
    <citation type="submission" date="2022-05" db="EMBL/GenBank/DDBJ databases">
        <authorList>
            <consortium name="Genoscope - CEA"/>
            <person name="William W."/>
        </authorList>
    </citation>
    <scope>NUCLEOTIDE SEQUENCE [LARGE SCALE GENOMIC DNA]</scope>
</reference>
<dbReference type="Pfam" id="PF02148">
    <property type="entry name" value="zf-UBP"/>
    <property type="match status" value="1"/>
</dbReference>
<evidence type="ECO:0000259" key="2">
    <source>
        <dbReference type="PROSITE" id="PS50271"/>
    </source>
</evidence>
<dbReference type="PROSITE" id="PS50271">
    <property type="entry name" value="ZF_UBP"/>
    <property type="match status" value="1"/>
</dbReference>
<dbReference type="Proteomes" id="UP001159427">
    <property type="component" value="Unassembled WGS sequence"/>
</dbReference>
<feature type="domain" description="UBP-type" evidence="2">
    <location>
        <begin position="18"/>
        <end position="117"/>
    </location>
</feature>
<evidence type="ECO:0000313" key="3">
    <source>
        <dbReference type="EMBL" id="CAH3018651.1"/>
    </source>
</evidence>
<proteinExistence type="predicted"/>
<gene>
    <name evidence="3" type="ORF">PEVE_00044238</name>
</gene>
<organism evidence="3 4">
    <name type="scientific">Porites evermanni</name>
    <dbReference type="NCBI Taxonomy" id="104178"/>
    <lineage>
        <taxon>Eukaryota</taxon>
        <taxon>Metazoa</taxon>
        <taxon>Cnidaria</taxon>
        <taxon>Anthozoa</taxon>
        <taxon>Hexacorallia</taxon>
        <taxon>Scleractinia</taxon>
        <taxon>Fungiina</taxon>
        <taxon>Poritidae</taxon>
        <taxon>Porites</taxon>
    </lineage>
</organism>
<keyword evidence="1" id="KW-0863">Zinc-finger</keyword>
<evidence type="ECO:0000256" key="1">
    <source>
        <dbReference type="PROSITE-ProRule" id="PRU00502"/>
    </source>
</evidence>
<sequence>MALGGLDFAGFVAVEPKSDCPHVQSLSNTASLHIDLMKPCGSCENVGENWLCLMCSVVFCSRYVKSHMVEHNSKEPSHMLALSFMDLSVWCYDCDSYVSSPQLQPIVKAAELAKETK</sequence>
<keyword evidence="1" id="KW-0862">Zinc</keyword>
<dbReference type="PANTHER" id="PTHR47665">
    <property type="entry name" value="HISTONE DEACETYLASE-LIKE PROTEIN"/>
    <property type="match status" value="1"/>
</dbReference>
<evidence type="ECO:0000313" key="4">
    <source>
        <dbReference type="Proteomes" id="UP001159427"/>
    </source>
</evidence>
<dbReference type="Gene3D" id="3.30.40.10">
    <property type="entry name" value="Zinc/RING finger domain, C3HC4 (zinc finger)"/>
    <property type="match status" value="1"/>
</dbReference>
<name>A0ABN8LQA8_9CNID</name>
<dbReference type="SMART" id="SM00290">
    <property type="entry name" value="ZnF_UBP"/>
    <property type="match status" value="1"/>
</dbReference>
<comment type="caution">
    <text evidence="3">The sequence shown here is derived from an EMBL/GenBank/DDBJ whole genome shotgun (WGS) entry which is preliminary data.</text>
</comment>